<keyword evidence="2" id="KW-1133">Transmembrane helix</keyword>
<dbReference type="AlphaFoldDB" id="A0A3M6UD10"/>
<accession>A0A3M6UD10</accession>
<evidence type="ECO:0000313" key="3">
    <source>
        <dbReference type="EMBL" id="RMX51541.1"/>
    </source>
</evidence>
<dbReference type="EMBL" id="RCHS01001758">
    <property type="protein sequence ID" value="RMX51541.1"/>
    <property type="molecule type" value="Genomic_DNA"/>
</dbReference>
<gene>
    <name evidence="3" type="ORF">pdam_00010315</name>
</gene>
<keyword evidence="2" id="KW-0472">Membrane</keyword>
<comment type="caution">
    <text evidence="3">The sequence shown here is derived from an EMBL/GenBank/DDBJ whole genome shotgun (WGS) entry which is preliminary data.</text>
</comment>
<protein>
    <submittedName>
        <fullName evidence="3">Uncharacterized protein</fullName>
    </submittedName>
</protein>
<dbReference type="OrthoDB" id="5987145at2759"/>
<feature type="region of interest" description="Disordered" evidence="1">
    <location>
        <begin position="1"/>
        <end position="22"/>
    </location>
</feature>
<feature type="non-terminal residue" evidence="3">
    <location>
        <position position="1"/>
    </location>
</feature>
<organism evidence="3 4">
    <name type="scientific">Pocillopora damicornis</name>
    <name type="common">Cauliflower coral</name>
    <name type="synonym">Millepora damicornis</name>
    <dbReference type="NCBI Taxonomy" id="46731"/>
    <lineage>
        <taxon>Eukaryota</taxon>
        <taxon>Metazoa</taxon>
        <taxon>Cnidaria</taxon>
        <taxon>Anthozoa</taxon>
        <taxon>Hexacorallia</taxon>
        <taxon>Scleractinia</taxon>
        <taxon>Astrocoeniina</taxon>
        <taxon>Pocilloporidae</taxon>
        <taxon>Pocillopora</taxon>
    </lineage>
</organism>
<evidence type="ECO:0000256" key="1">
    <source>
        <dbReference type="SAM" id="MobiDB-lite"/>
    </source>
</evidence>
<evidence type="ECO:0000256" key="2">
    <source>
        <dbReference type="SAM" id="Phobius"/>
    </source>
</evidence>
<feature type="transmembrane region" description="Helical" evidence="2">
    <location>
        <begin position="291"/>
        <end position="314"/>
    </location>
</feature>
<feature type="transmembrane region" description="Helical" evidence="2">
    <location>
        <begin position="176"/>
        <end position="201"/>
    </location>
</feature>
<feature type="transmembrane region" description="Helical" evidence="2">
    <location>
        <begin position="262"/>
        <end position="279"/>
    </location>
</feature>
<name>A0A3M6UD10_POCDA</name>
<evidence type="ECO:0000313" key="4">
    <source>
        <dbReference type="Proteomes" id="UP000275408"/>
    </source>
</evidence>
<feature type="compositionally biased region" description="Basic and acidic residues" evidence="1">
    <location>
        <begin position="1"/>
        <end position="12"/>
    </location>
</feature>
<reference evidence="3 4" key="1">
    <citation type="journal article" date="2018" name="Sci. Rep.">
        <title>Comparative analysis of the Pocillopora damicornis genome highlights role of immune system in coral evolution.</title>
        <authorList>
            <person name="Cunning R."/>
            <person name="Bay R.A."/>
            <person name="Gillette P."/>
            <person name="Baker A.C."/>
            <person name="Traylor-Knowles N."/>
        </authorList>
    </citation>
    <scope>NUCLEOTIDE SEQUENCE [LARGE SCALE GENOMIC DNA]</scope>
    <source>
        <strain evidence="3">RSMAS</strain>
        <tissue evidence="3">Whole animal</tissue>
    </source>
</reference>
<keyword evidence="2" id="KW-0812">Transmembrane</keyword>
<sequence>DLFPLLDRETRTRGKMNQSSGNQRFAYQQPIGQAPPGQLQPMYVQAQAPPGQYAQQPVGQAVQPAAAQEPTLPKTTDYWNSALIAERVVEFLFLSAAWISIVRYSSLSGSDSWSTIGYSAYFKYSGDAPVYEVGRVNFFKGITVFCWIVSIVFQVGFVFGFNYIKRLLSRPSHLTIVCFIVHIILTILLVACTLTLVFHAHDMSKAYDALPRAIRMNLDELYLALVIYNGSPGVPIQPPVNQPRAGRIDKTYLKTALRISRDLEFFFLLIAWPCGVVYSNRTFDLDGRATFFAGVSTFCWVMVIVLQIVLMLGIHKDRRYLRTPSYSTLIVSLAVQVLMTILLIASTTSLIMVGVDLFKADKAYRDKYGEGRPGDHLNNILLGSAFVRYFTILPKSKYCLGEQNEKIMQSILFTDE</sequence>
<keyword evidence="4" id="KW-1185">Reference proteome</keyword>
<feature type="transmembrane region" description="Helical" evidence="2">
    <location>
        <begin position="326"/>
        <end position="345"/>
    </location>
</feature>
<dbReference type="Proteomes" id="UP000275408">
    <property type="component" value="Unassembled WGS sequence"/>
</dbReference>
<feature type="transmembrane region" description="Helical" evidence="2">
    <location>
        <begin position="142"/>
        <end position="164"/>
    </location>
</feature>
<proteinExistence type="predicted"/>